<dbReference type="SMART" id="SM00220">
    <property type="entry name" value="S_TKc"/>
    <property type="match status" value="1"/>
</dbReference>
<feature type="binding site" evidence="15">
    <location>
        <position position="80"/>
    </location>
    <ligand>
        <name>ATP</name>
        <dbReference type="ChEBI" id="CHEBI:30616"/>
    </ligand>
</feature>
<keyword evidence="4" id="KW-0808">Transferase</keyword>
<dbReference type="OrthoDB" id="4062651at2759"/>
<dbReference type="Gene3D" id="1.10.510.10">
    <property type="entry name" value="Transferase(Phosphotransferase) domain 1"/>
    <property type="match status" value="1"/>
</dbReference>
<dbReference type="InterPro" id="IPR008271">
    <property type="entry name" value="Ser/Thr_kinase_AS"/>
</dbReference>
<evidence type="ECO:0000256" key="8">
    <source>
        <dbReference type="ARBA" id="ARBA00022741"/>
    </source>
</evidence>
<dbReference type="PROSITE" id="PS50011">
    <property type="entry name" value="PROTEIN_KINASE_DOM"/>
    <property type="match status" value="1"/>
</dbReference>
<evidence type="ECO:0000256" key="15">
    <source>
        <dbReference type="PROSITE-ProRule" id="PRU10141"/>
    </source>
</evidence>
<evidence type="ECO:0000256" key="12">
    <source>
        <dbReference type="ARBA" id="ARBA00023136"/>
    </source>
</evidence>
<keyword evidence="3" id="KW-0597">Phosphoprotein</keyword>
<evidence type="ECO:0000256" key="13">
    <source>
        <dbReference type="ARBA" id="ARBA00023170"/>
    </source>
</evidence>
<evidence type="ECO:0000256" key="7">
    <source>
        <dbReference type="ARBA" id="ARBA00022737"/>
    </source>
</evidence>
<accession>A0A067K220</accession>
<dbReference type="AlphaFoldDB" id="A0A067K220"/>
<keyword evidence="8 15" id="KW-0547">Nucleotide-binding</keyword>
<dbReference type="Gene3D" id="3.30.200.20">
    <property type="entry name" value="Phosphorylase Kinase, domain 1"/>
    <property type="match status" value="1"/>
</dbReference>
<sequence length="370" mass="41175">MKFPCRGLSCFSSSNSKPSIDINRPEIKPGEQIPENLQIFSFQQLDIATHGFSSSNKIGEGAFGSVYKGRLGDGSFVAVKVLSVEPESMRGEREFISELAALSNIKHENLVNLQGCCVDGAKRYLVYDYMEKNSLAQTLLGNEASRMKFSWEARRDISLGVAHGLAYLHEKAKPQIVHRDIKASNILLDHNFMPKVADFGLSRLLREKVSHVSTRVAGTLGYLAPEYAITGHLTRKSDVYSFGVLLFEIISGRPAVDFDSELGEHFIVQKAWQAYKENKLVQVVDTTLNMNFPEEEAFLFLIVGLLCVQENAKLRPQISTAVKMLNNEIDIRDVEISQPGIVSNLMDIRLSEKSSSSDRGTASSHSTSYF</sequence>
<keyword evidence="2 16" id="KW-0723">Serine/threonine-protein kinase</keyword>
<dbReference type="PROSITE" id="PS00108">
    <property type="entry name" value="PROTEIN_KINASE_ST"/>
    <property type="match status" value="1"/>
</dbReference>
<dbReference type="InterPro" id="IPR052059">
    <property type="entry name" value="CR_Ser/Thr_kinase"/>
</dbReference>
<dbReference type="InterPro" id="IPR017441">
    <property type="entry name" value="Protein_kinase_ATP_BS"/>
</dbReference>
<gene>
    <name evidence="18" type="ORF">JCGZ_16497</name>
</gene>
<evidence type="ECO:0000256" key="4">
    <source>
        <dbReference type="ARBA" id="ARBA00022679"/>
    </source>
</evidence>
<evidence type="ECO:0000259" key="17">
    <source>
        <dbReference type="PROSITE" id="PS50011"/>
    </source>
</evidence>
<evidence type="ECO:0000313" key="19">
    <source>
        <dbReference type="Proteomes" id="UP000027138"/>
    </source>
</evidence>
<dbReference type="FunFam" id="3.30.200.20:FF:000421">
    <property type="entry name" value="Serine/threonine-protein kinase receptor"/>
    <property type="match status" value="1"/>
</dbReference>
<dbReference type="InterPro" id="IPR000719">
    <property type="entry name" value="Prot_kinase_dom"/>
</dbReference>
<keyword evidence="14" id="KW-0325">Glycoprotein</keyword>
<keyword evidence="9" id="KW-0418">Kinase</keyword>
<keyword evidence="5" id="KW-0812">Transmembrane</keyword>
<evidence type="ECO:0000256" key="14">
    <source>
        <dbReference type="ARBA" id="ARBA00023180"/>
    </source>
</evidence>
<dbReference type="EMBL" id="KK914761">
    <property type="protein sequence ID" value="KDP29108.1"/>
    <property type="molecule type" value="Genomic_DNA"/>
</dbReference>
<evidence type="ECO:0000256" key="11">
    <source>
        <dbReference type="ARBA" id="ARBA00022989"/>
    </source>
</evidence>
<dbReference type="FunFam" id="1.10.510.10:FF:000044">
    <property type="entry name" value="Putative LRR receptor-like serine/threonine-protein kinase"/>
    <property type="match status" value="1"/>
</dbReference>
<keyword evidence="6" id="KW-0732">Signal</keyword>
<keyword evidence="19" id="KW-1185">Reference proteome</keyword>
<dbReference type="Proteomes" id="UP000027138">
    <property type="component" value="Unassembled WGS sequence"/>
</dbReference>
<dbReference type="GO" id="GO:0005524">
    <property type="term" value="F:ATP binding"/>
    <property type="evidence" value="ECO:0007669"/>
    <property type="project" value="UniProtKB-UniRule"/>
</dbReference>
<evidence type="ECO:0000313" key="18">
    <source>
        <dbReference type="EMBL" id="KDP29108.1"/>
    </source>
</evidence>
<proteinExistence type="inferred from homology"/>
<dbReference type="GO" id="GO:0004674">
    <property type="term" value="F:protein serine/threonine kinase activity"/>
    <property type="evidence" value="ECO:0007669"/>
    <property type="project" value="UniProtKB-KW"/>
</dbReference>
<keyword evidence="13" id="KW-0675">Receptor</keyword>
<comment type="similarity">
    <text evidence="16">Belongs to the protein kinase superfamily.</text>
</comment>
<dbReference type="SUPFAM" id="SSF56112">
    <property type="entry name" value="Protein kinase-like (PK-like)"/>
    <property type="match status" value="1"/>
</dbReference>
<dbReference type="Pfam" id="PF00069">
    <property type="entry name" value="Pkinase"/>
    <property type="match status" value="1"/>
</dbReference>
<evidence type="ECO:0000256" key="3">
    <source>
        <dbReference type="ARBA" id="ARBA00022553"/>
    </source>
</evidence>
<dbReference type="InterPro" id="IPR011009">
    <property type="entry name" value="Kinase-like_dom_sf"/>
</dbReference>
<dbReference type="PROSITE" id="PS00107">
    <property type="entry name" value="PROTEIN_KINASE_ATP"/>
    <property type="match status" value="1"/>
</dbReference>
<protein>
    <recommendedName>
        <fullName evidence="17">Protein kinase domain-containing protein</fullName>
    </recommendedName>
</protein>
<reference evidence="18 19" key="1">
    <citation type="journal article" date="2014" name="PLoS ONE">
        <title>Global Analysis of Gene Expression Profiles in Physic Nut (Jatropha curcas L.) Seedlings Exposed to Salt Stress.</title>
        <authorList>
            <person name="Zhang L."/>
            <person name="Zhang C."/>
            <person name="Wu P."/>
            <person name="Chen Y."/>
            <person name="Li M."/>
            <person name="Jiang H."/>
            <person name="Wu G."/>
        </authorList>
    </citation>
    <scope>NUCLEOTIDE SEQUENCE [LARGE SCALE GENOMIC DNA]</scope>
    <source>
        <strain evidence="19">cv. GZQX0401</strain>
        <tissue evidence="18">Young leaves</tissue>
    </source>
</reference>
<evidence type="ECO:0000256" key="5">
    <source>
        <dbReference type="ARBA" id="ARBA00022692"/>
    </source>
</evidence>
<feature type="domain" description="Protein kinase" evidence="17">
    <location>
        <begin position="52"/>
        <end position="329"/>
    </location>
</feature>
<comment type="subcellular location">
    <subcellularLocation>
        <location evidence="1">Membrane</location>
        <topology evidence="1">Single-pass membrane protein</topology>
    </subcellularLocation>
</comment>
<evidence type="ECO:0000256" key="1">
    <source>
        <dbReference type="ARBA" id="ARBA00004167"/>
    </source>
</evidence>
<dbReference type="PANTHER" id="PTHR47973">
    <property type="entry name" value="CYSTEINE-RICH RECEPTOR-LIKE PROTEIN KINASE 3"/>
    <property type="match status" value="1"/>
</dbReference>
<keyword evidence="12" id="KW-0472">Membrane</keyword>
<keyword evidence="10 15" id="KW-0067">ATP-binding</keyword>
<name>A0A067K220_JATCU</name>
<dbReference type="CDD" id="cd14066">
    <property type="entry name" value="STKc_IRAK"/>
    <property type="match status" value="1"/>
</dbReference>
<keyword evidence="7" id="KW-0677">Repeat</keyword>
<evidence type="ECO:0000256" key="2">
    <source>
        <dbReference type="ARBA" id="ARBA00022527"/>
    </source>
</evidence>
<evidence type="ECO:0000256" key="10">
    <source>
        <dbReference type="ARBA" id="ARBA00022840"/>
    </source>
</evidence>
<evidence type="ECO:0000256" key="16">
    <source>
        <dbReference type="RuleBase" id="RU000304"/>
    </source>
</evidence>
<keyword evidence="11" id="KW-1133">Transmembrane helix</keyword>
<dbReference type="KEGG" id="jcu:105642210"/>
<evidence type="ECO:0000256" key="6">
    <source>
        <dbReference type="ARBA" id="ARBA00022729"/>
    </source>
</evidence>
<dbReference type="GO" id="GO:0016020">
    <property type="term" value="C:membrane"/>
    <property type="evidence" value="ECO:0007669"/>
    <property type="project" value="UniProtKB-SubCell"/>
</dbReference>
<evidence type="ECO:0000256" key="9">
    <source>
        <dbReference type="ARBA" id="ARBA00022777"/>
    </source>
</evidence>
<organism evidence="18 19">
    <name type="scientific">Jatropha curcas</name>
    <name type="common">Barbados nut</name>
    <dbReference type="NCBI Taxonomy" id="180498"/>
    <lineage>
        <taxon>Eukaryota</taxon>
        <taxon>Viridiplantae</taxon>
        <taxon>Streptophyta</taxon>
        <taxon>Embryophyta</taxon>
        <taxon>Tracheophyta</taxon>
        <taxon>Spermatophyta</taxon>
        <taxon>Magnoliopsida</taxon>
        <taxon>eudicotyledons</taxon>
        <taxon>Gunneridae</taxon>
        <taxon>Pentapetalae</taxon>
        <taxon>rosids</taxon>
        <taxon>fabids</taxon>
        <taxon>Malpighiales</taxon>
        <taxon>Euphorbiaceae</taxon>
        <taxon>Crotonoideae</taxon>
        <taxon>Jatropheae</taxon>
        <taxon>Jatropha</taxon>
    </lineage>
</organism>